<dbReference type="AlphaFoldDB" id="A0A318H9W1"/>
<evidence type="ECO:0000256" key="2">
    <source>
        <dbReference type="ARBA" id="ARBA00022448"/>
    </source>
</evidence>
<protein>
    <submittedName>
        <fullName evidence="8">Ferredoxin</fullName>
    </submittedName>
</protein>
<organism evidence="8 9">
    <name type="scientific">Mycolicibacterium moriokaense</name>
    <dbReference type="NCBI Taxonomy" id="39691"/>
    <lineage>
        <taxon>Bacteria</taxon>
        <taxon>Bacillati</taxon>
        <taxon>Actinomycetota</taxon>
        <taxon>Actinomycetes</taxon>
        <taxon>Mycobacteriales</taxon>
        <taxon>Mycobacteriaceae</taxon>
        <taxon>Mycolicibacterium</taxon>
    </lineage>
</organism>
<keyword evidence="6" id="KW-0411">Iron-sulfur</keyword>
<comment type="cofactor">
    <cofactor evidence="1">
        <name>[3Fe-4S] cluster</name>
        <dbReference type="ChEBI" id="CHEBI:21137"/>
    </cofactor>
</comment>
<evidence type="ECO:0000313" key="8">
    <source>
        <dbReference type="EMBL" id="PXX03273.1"/>
    </source>
</evidence>
<dbReference type="PANTHER" id="PTHR36923">
    <property type="entry name" value="FERREDOXIN"/>
    <property type="match status" value="1"/>
</dbReference>
<keyword evidence="4" id="KW-0249">Electron transport</keyword>
<name>A0A318H9W1_9MYCO</name>
<dbReference type="EMBL" id="QJJU01000023">
    <property type="protein sequence ID" value="PXX03273.1"/>
    <property type="molecule type" value="Genomic_DNA"/>
</dbReference>
<evidence type="ECO:0000256" key="5">
    <source>
        <dbReference type="ARBA" id="ARBA00023004"/>
    </source>
</evidence>
<evidence type="ECO:0000313" key="9">
    <source>
        <dbReference type="Proteomes" id="UP000247781"/>
    </source>
</evidence>
<evidence type="ECO:0000256" key="3">
    <source>
        <dbReference type="ARBA" id="ARBA00022723"/>
    </source>
</evidence>
<sequence>MKVRVDHSKCETNALCIGMAPDLFDLDGDYPVQVPDAIPDDRRGEVREIVASCPTAALSIEFPQDA</sequence>
<evidence type="ECO:0000256" key="7">
    <source>
        <dbReference type="ARBA" id="ARBA00023291"/>
    </source>
</evidence>
<dbReference type="GO" id="GO:0051538">
    <property type="term" value="F:3 iron, 4 sulfur cluster binding"/>
    <property type="evidence" value="ECO:0007669"/>
    <property type="project" value="UniProtKB-KW"/>
</dbReference>
<proteinExistence type="predicted"/>
<dbReference type="SUPFAM" id="SSF54862">
    <property type="entry name" value="4Fe-4S ferredoxins"/>
    <property type="match status" value="1"/>
</dbReference>
<dbReference type="PANTHER" id="PTHR36923:SF3">
    <property type="entry name" value="FERREDOXIN"/>
    <property type="match status" value="1"/>
</dbReference>
<gene>
    <name evidence="8" type="ORF">C8E89_12375</name>
</gene>
<reference evidence="8 9" key="2">
    <citation type="submission" date="2018-06" db="EMBL/GenBank/DDBJ databases">
        <title>Sequencing of bacterial isolates from soil warming experiment in Harvard Forest, Massachusetts, USA.</title>
        <authorList>
            <person name="Deangelis K.PhD."/>
        </authorList>
    </citation>
    <scope>NUCLEOTIDE SEQUENCE [LARGE SCALE GENOMIC DNA]</scope>
    <source>
        <strain evidence="8 9">GAS496</strain>
    </source>
</reference>
<dbReference type="InterPro" id="IPR051269">
    <property type="entry name" value="Fe-S_cluster_ET"/>
</dbReference>
<accession>A0A318H9W1</accession>
<dbReference type="OrthoDB" id="3215002at2"/>
<evidence type="ECO:0000256" key="6">
    <source>
        <dbReference type="ARBA" id="ARBA00023014"/>
    </source>
</evidence>
<dbReference type="Pfam" id="PF13459">
    <property type="entry name" value="Fer4_15"/>
    <property type="match status" value="1"/>
</dbReference>
<keyword evidence="5" id="KW-0408">Iron</keyword>
<evidence type="ECO:0000256" key="4">
    <source>
        <dbReference type="ARBA" id="ARBA00022982"/>
    </source>
</evidence>
<keyword evidence="2" id="KW-0813">Transport</keyword>
<dbReference type="Gene3D" id="3.30.70.20">
    <property type="match status" value="1"/>
</dbReference>
<dbReference type="Proteomes" id="UP000247781">
    <property type="component" value="Unassembled WGS sequence"/>
</dbReference>
<evidence type="ECO:0000256" key="1">
    <source>
        <dbReference type="ARBA" id="ARBA00001927"/>
    </source>
</evidence>
<keyword evidence="3" id="KW-0479">Metal-binding</keyword>
<keyword evidence="7" id="KW-0003">3Fe-4S</keyword>
<dbReference type="GO" id="GO:0046872">
    <property type="term" value="F:metal ion binding"/>
    <property type="evidence" value="ECO:0007669"/>
    <property type="project" value="UniProtKB-KW"/>
</dbReference>
<comment type="caution">
    <text evidence="8">The sequence shown here is derived from an EMBL/GenBank/DDBJ whole genome shotgun (WGS) entry which is preliminary data.</text>
</comment>
<keyword evidence="9" id="KW-1185">Reference proteome</keyword>
<reference evidence="9" key="1">
    <citation type="submission" date="2018-05" db="EMBL/GenBank/DDBJ databases">
        <authorList>
            <person name="Deangelis K."/>
            <person name="Huntemann M."/>
            <person name="Clum A."/>
            <person name="Pillay M."/>
            <person name="Palaniappan K."/>
            <person name="Varghese N."/>
            <person name="Mikhailova N."/>
            <person name="Stamatis D."/>
            <person name="Reddy T."/>
            <person name="Daum C."/>
            <person name="Shapiro N."/>
            <person name="Ivanova N."/>
            <person name="Kyrpides N."/>
            <person name="Woyke T."/>
        </authorList>
    </citation>
    <scope>NUCLEOTIDE SEQUENCE [LARGE SCALE GENOMIC DNA]</scope>
    <source>
        <strain evidence="9">GAS496</strain>
    </source>
</reference>